<gene>
    <name evidence="4" type="ORF">L202_05881</name>
</gene>
<feature type="compositionally biased region" description="Low complexity" evidence="2">
    <location>
        <begin position="175"/>
        <end position="198"/>
    </location>
</feature>
<proteinExistence type="predicted"/>
<feature type="compositionally biased region" description="Pro residues" evidence="2">
    <location>
        <begin position="269"/>
        <end position="295"/>
    </location>
</feature>
<dbReference type="Pfam" id="PF03915">
    <property type="entry name" value="AIP3"/>
    <property type="match status" value="1"/>
</dbReference>
<feature type="compositionally biased region" description="Polar residues" evidence="2">
    <location>
        <begin position="466"/>
        <end position="484"/>
    </location>
</feature>
<evidence type="ECO:0000259" key="3">
    <source>
        <dbReference type="SMART" id="SM00806"/>
    </source>
</evidence>
<dbReference type="Pfam" id="PF23153">
    <property type="entry name" value="Aip3p_Bud6_N"/>
    <property type="match status" value="1"/>
</dbReference>
<feature type="compositionally biased region" description="Polar residues" evidence="2">
    <location>
        <begin position="42"/>
        <end position="51"/>
    </location>
</feature>
<name>A0A1E3HHT7_9TREE</name>
<evidence type="ECO:0000256" key="1">
    <source>
        <dbReference type="ARBA" id="ARBA00023054"/>
    </source>
</evidence>
<feature type="region of interest" description="Disordered" evidence="2">
    <location>
        <begin position="522"/>
        <end position="649"/>
    </location>
</feature>
<feature type="compositionally biased region" description="Polar residues" evidence="2">
    <location>
        <begin position="1108"/>
        <end position="1117"/>
    </location>
</feature>
<feature type="region of interest" description="Disordered" evidence="2">
    <location>
        <begin position="162"/>
        <end position="503"/>
    </location>
</feature>
<keyword evidence="5" id="KW-1185">Reference proteome</keyword>
<reference evidence="4 5" key="1">
    <citation type="submission" date="2016-06" db="EMBL/GenBank/DDBJ databases">
        <title>Evolution of pathogenesis and genome organization in the Tremellales.</title>
        <authorList>
            <person name="Cuomo C."/>
            <person name="Litvintseva A."/>
            <person name="Heitman J."/>
            <person name="Chen Y."/>
            <person name="Sun S."/>
            <person name="Springer D."/>
            <person name="Dromer F."/>
            <person name="Young S."/>
            <person name="Zeng Q."/>
            <person name="Chapman S."/>
            <person name="Gujja S."/>
            <person name="Saif S."/>
            <person name="Birren B."/>
        </authorList>
    </citation>
    <scope>NUCLEOTIDE SEQUENCE [LARGE SCALE GENOMIC DNA]</scope>
    <source>
        <strain evidence="4 5">CBS 6039</strain>
    </source>
</reference>
<feature type="region of interest" description="Disordered" evidence="2">
    <location>
        <begin position="1"/>
        <end position="51"/>
    </location>
</feature>
<feature type="domain" description="Actin interacting protein 3 C-terminal" evidence="3">
    <location>
        <begin position="652"/>
        <end position="1080"/>
    </location>
</feature>
<evidence type="ECO:0000313" key="5">
    <source>
        <dbReference type="Proteomes" id="UP000094065"/>
    </source>
</evidence>
<dbReference type="GO" id="GO:0051286">
    <property type="term" value="C:cell tip"/>
    <property type="evidence" value="ECO:0007669"/>
    <property type="project" value="TreeGrafter"/>
</dbReference>
<feature type="compositionally biased region" description="Pro residues" evidence="2">
    <location>
        <begin position="623"/>
        <end position="644"/>
    </location>
</feature>
<feature type="region of interest" description="Disordered" evidence="2">
    <location>
        <begin position="1086"/>
        <end position="1175"/>
    </location>
</feature>
<dbReference type="AlphaFoldDB" id="A0A1E3HHT7"/>
<feature type="compositionally biased region" description="Low complexity" evidence="2">
    <location>
        <begin position="220"/>
        <end position="236"/>
    </location>
</feature>
<accession>A0A1E3HHT7</accession>
<feature type="compositionally biased region" description="Polar residues" evidence="2">
    <location>
        <begin position="20"/>
        <end position="34"/>
    </location>
</feature>
<dbReference type="GO" id="GO:0005519">
    <property type="term" value="F:cytoskeletal regulatory protein binding"/>
    <property type="evidence" value="ECO:0007669"/>
    <property type="project" value="InterPro"/>
</dbReference>
<dbReference type="PANTHER" id="PTHR22741">
    <property type="entry name" value="P140CAP/SNIP-RELATED"/>
    <property type="match status" value="1"/>
</dbReference>
<feature type="compositionally biased region" description="Pro residues" evidence="2">
    <location>
        <begin position="487"/>
        <end position="499"/>
    </location>
</feature>
<dbReference type="RefSeq" id="XP_018991425.1">
    <property type="nucleotide sequence ID" value="XM_019140274.1"/>
</dbReference>
<feature type="compositionally biased region" description="Basic and acidic residues" evidence="2">
    <location>
        <begin position="369"/>
        <end position="378"/>
    </location>
</feature>
<keyword evidence="1" id="KW-0175">Coiled coil</keyword>
<dbReference type="OrthoDB" id="783096at2759"/>
<dbReference type="EMBL" id="AWGJ01000009">
    <property type="protein sequence ID" value="ODN75894.1"/>
    <property type="molecule type" value="Genomic_DNA"/>
</dbReference>
<feature type="compositionally biased region" description="Low complexity" evidence="2">
    <location>
        <begin position="309"/>
        <end position="349"/>
    </location>
</feature>
<feature type="region of interest" description="Disordered" evidence="2">
    <location>
        <begin position="772"/>
        <end position="798"/>
    </location>
</feature>
<feature type="compositionally biased region" description="Low complexity" evidence="2">
    <location>
        <begin position="558"/>
        <end position="572"/>
    </location>
</feature>
<dbReference type="InterPro" id="IPR005613">
    <property type="entry name" value="AIP3_C"/>
</dbReference>
<dbReference type="Gene3D" id="1.20.58.1540">
    <property type="entry name" value="Actin interacting protein 3, C-terminal domain"/>
    <property type="match status" value="1"/>
</dbReference>
<protein>
    <recommendedName>
        <fullName evidence="3">Actin interacting protein 3 C-terminal domain-containing protein</fullName>
    </recommendedName>
</protein>
<dbReference type="SMART" id="SM00806">
    <property type="entry name" value="AIP3"/>
    <property type="match status" value="1"/>
</dbReference>
<evidence type="ECO:0000313" key="4">
    <source>
        <dbReference type="EMBL" id="ODN75894.1"/>
    </source>
</evidence>
<organism evidence="4 5">
    <name type="scientific">Cryptococcus amylolentus CBS 6039</name>
    <dbReference type="NCBI Taxonomy" id="1295533"/>
    <lineage>
        <taxon>Eukaryota</taxon>
        <taxon>Fungi</taxon>
        <taxon>Dikarya</taxon>
        <taxon>Basidiomycota</taxon>
        <taxon>Agaricomycotina</taxon>
        <taxon>Tremellomycetes</taxon>
        <taxon>Tremellales</taxon>
        <taxon>Cryptococcaceae</taxon>
        <taxon>Cryptococcus</taxon>
    </lineage>
</organism>
<dbReference type="InterPro" id="IPR022782">
    <property type="entry name" value="AIP3-like_C"/>
</dbReference>
<feature type="compositionally biased region" description="Basic and acidic residues" evidence="2">
    <location>
        <begin position="209"/>
        <end position="219"/>
    </location>
</feature>
<dbReference type="PANTHER" id="PTHR22741:SF10">
    <property type="entry name" value="COILED-COIL DOMAIN-CONTAINING PROTEIN CG32809"/>
    <property type="match status" value="1"/>
</dbReference>
<dbReference type="GO" id="GO:0005737">
    <property type="term" value="C:cytoplasm"/>
    <property type="evidence" value="ECO:0007669"/>
    <property type="project" value="TreeGrafter"/>
</dbReference>
<dbReference type="InterPro" id="IPR051825">
    <property type="entry name" value="SRCIN1"/>
</dbReference>
<sequence length="1175" mass="127373">MSRNISYPVPQAAPHIGQPRASSSAGDGYYTSSSSKDRHARQTSGSRSAYPNALDSSITRLLVTTKQLLQGLEQWSQGIISETDVSDIYVRLGNGFETCVQAFNRVSIETSELSSIPQDLRNCLEQCLSEEQSREALELYLPEIRQIIYNLLQGLKQKQSQYKRMMQDKRSYEPSSSLTNLSQTSQAPAAPAITQPTAQPAPNPPRRNASREYPDDPRLSGRSGTSTASASPSIIPQQLPQGYPSVSPIPTQRTPSNPALAERERRPMPSRPPPPDAFRPARPPGPRRPSSPNPPHQDGIHHVMARGGSSDSQSQSSYDIPVISISPGSRSSSGTALAGAPSAPSLPQSVAPQPKPNLSINTNKPTPPRPDRFPRDSFGRPVSRFSMDSEASVTSPVNEAGASVAAGKMDAVPEEEEKRGSVDLKRRPARTSFDRQSRASGSSERHSQQPSSENPALPSLELPGQINLQSSTPPAAQENYSSLHPNLPSPESLPIPEVPPGTRATLAALGRSDVLERRASKRFSSFTMANFDPSSPRASPQRPTRRAAQQTAREREQQQMQQTSAITPLPEGVGLGVGVPDRAGGSRGGSPNLEQVQEDGDEDATHGTIEPSSPTGSVRIVKTPPPSSPSATPRPPSDPTLPPRDPNKLPVFLQIGRKTKKQTLDLPITLEQLKLVFMERFEYDPGKEDFPDVYIRDKDGMEYELEGIEDLREGCTLCLNIEPLDQVKLHIDSTFATLMTEMKDLRSALAKEKETTKRLSVLAPPALKEDLALSPSASPNQVPASAASLPAPTPLVVGPTEDHIRQLQEQHDELGLLRRELAISRQAHNEHLEESTTTITALRDELAAMKKITAVNPNSNRALVDKSKAELDTQFTDTIKAVEDITDVIDAARIDAYKRYVTPSKRQLDDIRAELAKSTQMVDDFAKAVKLADPAWRGTWQSELHRVMEEQKLLNHQIKLVGDLKKDVEDAKSMWGFVENFVEQRATGNRPVKVRVGADAGDETSGGGDISTLLLEIRNKEADPDSRLRAIEAQQRMREKERLNKVDDFEAELRGFVGGRKLKKTGGAEEADRLRLRKDEVMLRAQLTGGSGTGTGTATPGTGGKMVPQTTGQSVQSGRGPLSPQGTGTSVPVVDPASVSLPNTPAKSDVGSAGGTPIKNESGQSEPPVDSEVPV</sequence>
<feature type="compositionally biased region" description="Polar residues" evidence="2">
    <location>
        <begin position="248"/>
        <end position="257"/>
    </location>
</feature>
<dbReference type="InterPro" id="IPR056279">
    <property type="entry name" value="Aip3p_Bud6_N"/>
</dbReference>
<evidence type="ECO:0000256" key="2">
    <source>
        <dbReference type="SAM" id="MobiDB-lite"/>
    </source>
</evidence>
<dbReference type="Proteomes" id="UP000094065">
    <property type="component" value="Unassembled WGS sequence"/>
</dbReference>
<dbReference type="GeneID" id="30157190"/>
<dbReference type="GO" id="GO:0030010">
    <property type="term" value="P:establishment of cell polarity"/>
    <property type="evidence" value="ECO:0007669"/>
    <property type="project" value="TreeGrafter"/>
</dbReference>
<dbReference type="STRING" id="1295533.A0A1E3HHT7"/>
<comment type="caution">
    <text evidence="4">The sequence shown here is derived from an EMBL/GenBank/DDBJ whole genome shotgun (WGS) entry which is preliminary data.</text>
</comment>
<feature type="compositionally biased region" description="Basic and acidic residues" evidence="2">
    <location>
        <begin position="416"/>
        <end position="447"/>
    </location>
</feature>
<feature type="compositionally biased region" description="Low complexity" evidence="2">
    <location>
        <begin position="533"/>
        <end position="551"/>
    </location>
</feature>